<evidence type="ECO:0000313" key="2">
    <source>
        <dbReference type="EnsemblPlants" id="OPUNC08G11310.1"/>
    </source>
</evidence>
<proteinExistence type="predicted"/>
<feature type="domain" description="DUF7597" evidence="1">
    <location>
        <begin position="6"/>
        <end position="36"/>
    </location>
</feature>
<dbReference type="Proteomes" id="UP000026962">
    <property type="component" value="Chromosome 8"/>
</dbReference>
<evidence type="ECO:0000259" key="1">
    <source>
        <dbReference type="Pfam" id="PF24530"/>
    </source>
</evidence>
<dbReference type="HOGENOM" id="CLU_2531392_0_0_1"/>
<dbReference type="EnsemblPlants" id="OPUNC08G11310.1">
    <property type="protein sequence ID" value="OPUNC08G11310.1"/>
    <property type="gene ID" value="OPUNC08G11310"/>
</dbReference>
<dbReference type="AlphaFoldDB" id="A0A0E0LU91"/>
<feature type="domain" description="DUF7597" evidence="1">
    <location>
        <begin position="38"/>
        <end position="84"/>
    </location>
</feature>
<name>A0A0E0LU91_ORYPU</name>
<keyword evidence="3" id="KW-1185">Reference proteome</keyword>
<evidence type="ECO:0000313" key="3">
    <source>
        <dbReference type="Proteomes" id="UP000026962"/>
    </source>
</evidence>
<dbReference type="InterPro" id="IPR056018">
    <property type="entry name" value="DUF7597"/>
</dbReference>
<sequence length="84" mass="9301">MVNTNPNPYRFLRAGQVVHQGGDLRIPRVDFTAATRSSSFPHATAVGLFKFGSAVIRDLLVYSSSFLYDGIHQVNSVRHDRGPN</sequence>
<dbReference type="Gramene" id="OPUNC08G11310.1">
    <property type="protein sequence ID" value="OPUNC08G11310.1"/>
    <property type="gene ID" value="OPUNC08G11310"/>
</dbReference>
<protein>
    <recommendedName>
        <fullName evidence="1">DUF7597 domain-containing protein</fullName>
    </recommendedName>
</protein>
<reference evidence="2" key="1">
    <citation type="submission" date="2015-04" db="UniProtKB">
        <authorList>
            <consortium name="EnsemblPlants"/>
        </authorList>
    </citation>
    <scope>IDENTIFICATION</scope>
</reference>
<organism evidence="2">
    <name type="scientific">Oryza punctata</name>
    <name type="common">Red rice</name>
    <dbReference type="NCBI Taxonomy" id="4537"/>
    <lineage>
        <taxon>Eukaryota</taxon>
        <taxon>Viridiplantae</taxon>
        <taxon>Streptophyta</taxon>
        <taxon>Embryophyta</taxon>
        <taxon>Tracheophyta</taxon>
        <taxon>Spermatophyta</taxon>
        <taxon>Magnoliopsida</taxon>
        <taxon>Liliopsida</taxon>
        <taxon>Poales</taxon>
        <taxon>Poaceae</taxon>
        <taxon>BOP clade</taxon>
        <taxon>Oryzoideae</taxon>
        <taxon>Oryzeae</taxon>
        <taxon>Oryzinae</taxon>
        <taxon>Oryza</taxon>
    </lineage>
</organism>
<reference evidence="2" key="2">
    <citation type="submission" date="2018-05" db="EMBL/GenBank/DDBJ databases">
        <title>OpunRS2 (Oryza punctata Reference Sequence Version 2).</title>
        <authorList>
            <person name="Zhang J."/>
            <person name="Kudrna D."/>
            <person name="Lee S."/>
            <person name="Talag J."/>
            <person name="Welchert J."/>
            <person name="Wing R.A."/>
        </authorList>
    </citation>
    <scope>NUCLEOTIDE SEQUENCE [LARGE SCALE GENOMIC DNA]</scope>
</reference>
<dbReference type="Pfam" id="PF24530">
    <property type="entry name" value="DUF7597"/>
    <property type="match status" value="2"/>
</dbReference>
<accession>A0A0E0LU91</accession>